<sequence>MTVLVLLALVASPAIAETQATDAPALETGVTSSVDRELYLEVFINEEPTDLIGAFVHRSDGELASSPEELAELGIKPRTKAQDRTGLISLDRLPGLTYRLDEAAQRLYVSTGDAGRAPRVIDLSVTADQERLKPRSDTGAVLNYALFAGSNALFEGDGALFRGVSGSFDGRLFSRFGTLNQSFIAEYSDGAFNGFTRLNTTWAYSDPERLLTFKAGDFISGGLSWTRPVYLGGLQMRRNFSLRPDLVSLPLPSFSGTAAVPSTLEIYTQNARTYSGDVSSGPFRVVNLPVFTGSGEARVVLRDRFGRETVTTLPFYTSSMLLREGLLDFSVEAGFPRRNFGLRSSDYDERVYGIASVRYGLTNWLTLEGHVELGEDLVNAGAGVAFPLGTYGAASVALAGSRSGGQTGGLINATLELRHNDWSFYGRIQRAFDSYQDVASITADRVSVGSGLPVFSAGVPRAVDQVAIGVPMPLDLSSLNLSYTHLKDADGDRSQILGLSYSQRIFERGNLYASAFTDLEDDDSFGVFAGVSFPLGGDVNVTTGVESRPDGVNGFVELAKSEKLENGSFGWRLRTSEGETPDRRASASYRASFARFEAGIQQHDDKVRATVQVDGAIVVAGGGVFATNRIDDAFAVVDVGASDVVVKHQNRPVGRTNRQGRILVPRLNSYERNTVSIDPENLPVDASVPATREVVVPAYGSGVVLDFGVSDTPNAALVELVDADGIPLPVGLSGRLRDGDEFVVGYDGQAYLTGLRARNALMVLRQDGTSCSAEFAYEPDPGSQVTIQGVTCR</sequence>
<reference evidence="3 4" key="1">
    <citation type="submission" date="2021-06" db="EMBL/GenBank/DDBJ databases">
        <title>Nitratireductor porphyridii sp. nov., isolated from a small marine red alga, Porphyridium purpureum in South Korea.</title>
        <authorList>
            <person name="Kim K.H."/>
            <person name="Kristyanto S."/>
            <person name="Jeon C.O."/>
        </authorList>
    </citation>
    <scope>NUCLEOTIDE SEQUENCE [LARGE SCALE GENOMIC DNA]</scope>
    <source>
        <strain evidence="3 4">R6</strain>
    </source>
</reference>
<comment type="caution">
    <text evidence="3">The sequence shown here is derived from an EMBL/GenBank/DDBJ whole genome shotgun (WGS) entry which is preliminary data.</text>
</comment>
<dbReference type="InterPro" id="IPR042186">
    <property type="entry name" value="FimD_plug_dom"/>
</dbReference>
<dbReference type="Gene3D" id="2.60.40.3110">
    <property type="match status" value="1"/>
</dbReference>
<keyword evidence="1" id="KW-0732">Signal</keyword>
<dbReference type="Gene3D" id="2.60.40.2070">
    <property type="match status" value="1"/>
</dbReference>
<dbReference type="InterPro" id="IPR025949">
    <property type="entry name" value="PapC-like_C"/>
</dbReference>
<name>A0ABS7R820_9HYPH</name>
<dbReference type="Pfam" id="PF13953">
    <property type="entry name" value="PapC_C"/>
    <property type="match status" value="1"/>
</dbReference>
<evidence type="ECO:0000313" key="4">
    <source>
        <dbReference type="Proteomes" id="UP000777661"/>
    </source>
</evidence>
<dbReference type="InterPro" id="IPR043142">
    <property type="entry name" value="PapC-like_C_sf"/>
</dbReference>
<evidence type="ECO:0000313" key="3">
    <source>
        <dbReference type="EMBL" id="MBY8917084.1"/>
    </source>
</evidence>
<feature type="chain" id="PRO_5045679281" evidence="1">
    <location>
        <begin position="17"/>
        <end position="793"/>
    </location>
</feature>
<dbReference type="Pfam" id="PF00577">
    <property type="entry name" value="Usher"/>
    <property type="match status" value="2"/>
</dbReference>
<evidence type="ECO:0000256" key="1">
    <source>
        <dbReference type="SAM" id="SignalP"/>
    </source>
</evidence>
<dbReference type="Gene3D" id="2.60.40.2610">
    <property type="entry name" value="Outer membrane usher protein FimD, plug domain"/>
    <property type="match status" value="1"/>
</dbReference>
<evidence type="ECO:0000259" key="2">
    <source>
        <dbReference type="Pfam" id="PF13953"/>
    </source>
</evidence>
<feature type="signal peptide" evidence="1">
    <location>
        <begin position="1"/>
        <end position="16"/>
    </location>
</feature>
<dbReference type="EMBL" id="JAHSQO010000003">
    <property type="protein sequence ID" value="MBY8917084.1"/>
    <property type="molecule type" value="Genomic_DNA"/>
</dbReference>
<protein>
    <submittedName>
        <fullName evidence="3">Fimbrial biogenesis outer membrane usher protein</fullName>
    </submittedName>
</protein>
<organism evidence="3 4">
    <name type="scientific">Nitratireductor rhodophyticola</name>
    <dbReference type="NCBI Taxonomy" id="2854036"/>
    <lineage>
        <taxon>Bacteria</taxon>
        <taxon>Pseudomonadati</taxon>
        <taxon>Pseudomonadota</taxon>
        <taxon>Alphaproteobacteria</taxon>
        <taxon>Hyphomicrobiales</taxon>
        <taxon>Phyllobacteriaceae</taxon>
        <taxon>Nitratireductor</taxon>
    </lineage>
</organism>
<dbReference type="PANTHER" id="PTHR30451:SF5">
    <property type="entry name" value="SLR0019 PROTEIN"/>
    <property type="match status" value="1"/>
</dbReference>
<dbReference type="Proteomes" id="UP000777661">
    <property type="component" value="Unassembled WGS sequence"/>
</dbReference>
<keyword evidence="4" id="KW-1185">Reference proteome</keyword>
<dbReference type="PANTHER" id="PTHR30451">
    <property type="entry name" value="OUTER MEMBRANE USHER PROTEIN"/>
    <property type="match status" value="1"/>
</dbReference>
<accession>A0ABS7R820</accession>
<feature type="domain" description="PapC-like C-terminal" evidence="2">
    <location>
        <begin position="717"/>
        <end position="777"/>
    </location>
</feature>
<proteinExistence type="predicted"/>
<dbReference type="InterPro" id="IPR000015">
    <property type="entry name" value="Fimb_usher"/>
</dbReference>
<gene>
    <name evidence="3" type="ORF">KVG22_10835</name>
</gene>